<dbReference type="Proteomes" id="UP000663862">
    <property type="component" value="Unassembled WGS sequence"/>
</dbReference>
<sequence length="179" mass="20438">MIPLHVLTSDNYEQQWEFETLLHGFREVLQRFARQQEKANDISDEAIHLLNKSCKTGVSLVDWVAPNDLLGAARISHKSYETEVKPEVPGTYENRRVNITVRRVIIGDSPVIYWWHQKLTEMVERKVGGWCVILELSVLSADFSSASKCKSSTIPNTSTLQTPHFNDAAEIINEQLLME</sequence>
<name>A0A820VJD0_9BILA</name>
<reference evidence="1" key="1">
    <citation type="submission" date="2021-02" db="EMBL/GenBank/DDBJ databases">
        <authorList>
            <person name="Nowell W R."/>
        </authorList>
    </citation>
    <scope>NUCLEOTIDE SEQUENCE</scope>
</reference>
<comment type="caution">
    <text evidence="1">The sequence shown here is derived from an EMBL/GenBank/DDBJ whole genome shotgun (WGS) entry which is preliminary data.</text>
</comment>
<evidence type="ECO:0000313" key="1">
    <source>
        <dbReference type="EMBL" id="CAF4502068.1"/>
    </source>
</evidence>
<evidence type="ECO:0000313" key="2">
    <source>
        <dbReference type="Proteomes" id="UP000663862"/>
    </source>
</evidence>
<protein>
    <submittedName>
        <fullName evidence="1">Uncharacterized protein</fullName>
    </submittedName>
</protein>
<dbReference type="EMBL" id="CAJOBQ010001616">
    <property type="protein sequence ID" value="CAF4502068.1"/>
    <property type="molecule type" value="Genomic_DNA"/>
</dbReference>
<accession>A0A820VJD0</accession>
<proteinExistence type="predicted"/>
<gene>
    <name evidence="1" type="ORF">TSG867_LOCUS21176</name>
</gene>
<organism evidence="1 2">
    <name type="scientific">Rotaria socialis</name>
    <dbReference type="NCBI Taxonomy" id="392032"/>
    <lineage>
        <taxon>Eukaryota</taxon>
        <taxon>Metazoa</taxon>
        <taxon>Spiralia</taxon>
        <taxon>Gnathifera</taxon>
        <taxon>Rotifera</taxon>
        <taxon>Eurotatoria</taxon>
        <taxon>Bdelloidea</taxon>
        <taxon>Philodinida</taxon>
        <taxon>Philodinidae</taxon>
        <taxon>Rotaria</taxon>
    </lineage>
</organism>
<dbReference type="AlphaFoldDB" id="A0A820VJD0"/>